<evidence type="ECO:0000313" key="5">
    <source>
        <dbReference type="Proteomes" id="UP000053105"/>
    </source>
</evidence>
<sequence length="442" mass="51139">MKNLFLVLLVIFNVLLNKQATCIVVRCKDIVGNSALSRLKEYLFCDYYAANRMLAKNNATAVNVNFGLNLHQFEVDEVANTVEFSVWIKMVWTEPHFTWDKSKFDSITSLHVKSFEIWVPDIVMHSTTNRDVYVEMPIVDCVVNYKGTIFCAPITTYTTFCESDHTWWPYDMMNCTILIGSWSYASDEINLRRSFIDASDVFAENSMEKNLEWEVVNISESERVIKSKFGLDFTTDLLSYNILLKRHASMYATMYVTLAIVLMTMTLMTLWLEPRSTERMVVANMNFILHLFCLLDLQWKLPFNGIHPPQLNLYSLNLFPFSFLFYEKSLSLAAFSLILTSILRYVQQLNTEAPTWISLTTVSILKSRVGQIFLLSILDPKVSARIEMNADDNTNLVSLDKKKSTWRYTSILIGWLAFLSVSFVYAIMLIIFLPTSRFAKFF</sequence>
<feature type="domain" description="Neurotransmitter-gated ion-channel ligand-binding" evidence="3">
    <location>
        <begin position="37"/>
        <end position="247"/>
    </location>
</feature>
<keyword evidence="2" id="KW-0732">Signal</keyword>
<dbReference type="AlphaFoldDB" id="A0A0M9AA51"/>
<keyword evidence="5" id="KW-1185">Reference proteome</keyword>
<dbReference type="GO" id="GO:0016020">
    <property type="term" value="C:membrane"/>
    <property type="evidence" value="ECO:0007669"/>
    <property type="project" value="InterPro"/>
</dbReference>
<evidence type="ECO:0000259" key="3">
    <source>
        <dbReference type="Pfam" id="PF02931"/>
    </source>
</evidence>
<feature type="transmembrane region" description="Helical" evidence="1">
    <location>
        <begin position="319"/>
        <end position="339"/>
    </location>
</feature>
<dbReference type="InterPro" id="IPR006201">
    <property type="entry name" value="Neur_channel"/>
</dbReference>
<keyword evidence="1" id="KW-0812">Transmembrane</keyword>
<keyword evidence="1" id="KW-0472">Membrane</keyword>
<dbReference type="EMBL" id="KQ435701">
    <property type="protein sequence ID" value="KOX80355.1"/>
    <property type="molecule type" value="Genomic_DNA"/>
</dbReference>
<evidence type="ECO:0000256" key="1">
    <source>
        <dbReference type="SAM" id="Phobius"/>
    </source>
</evidence>
<feature type="transmembrane region" description="Helical" evidence="1">
    <location>
        <begin position="281"/>
        <end position="299"/>
    </location>
</feature>
<feature type="transmembrane region" description="Helical" evidence="1">
    <location>
        <begin position="411"/>
        <end position="433"/>
    </location>
</feature>
<keyword evidence="1" id="KW-1133">Transmembrane helix</keyword>
<proteinExistence type="predicted"/>
<dbReference type="GO" id="GO:0005230">
    <property type="term" value="F:extracellular ligand-gated monoatomic ion channel activity"/>
    <property type="evidence" value="ECO:0007669"/>
    <property type="project" value="InterPro"/>
</dbReference>
<dbReference type="Pfam" id="PF02931">
    <property type="entry name" value="Neur_chan_LBD"/>
    <property type="match status" value="1"/>
</dbReference>
<dbReference type="CDD" id="cd18989">
    <property type="entry name" value="LGIC_ECD_cation"/>
    <property type="match status" value="1"/>
</dbReference>
<dbReference type="OrthoDB" id="410315at2759"/>
<evidence type="ECO:0000256" key="2">
    <source>
        <dbReference type="SAM" id="SignalP"/>
    </source>
</evidence>
<dbReference type="InterPro" id="IPR006202">
    <property type="entry name" value="Neur_chan_lig-bd"/>
</dbReference>
<dbReference type="STRING" id="166423.A0A0M9AA51"/>
<dbReference type="Gene3D" id="2.70.170.10">
    <property type="entry name" value="Neurotransmitter-gated ion-channel ligand-binding domain"/>
    <property type="match status" value="1"/>
</dbReference>
<gene>
    <name evidence="4" type="ORF">WN51_06644</name>
</gene>
<accession>A0A0M9AA51</accession>
<reference evidence="4 5" key="1">
    <citation type="submission" date="2015-07" db="EMBL/GenBank/DDBJ databases">
        <title>The genome of Melipona quadrifasciata.</title>
        <authorList>
            <person name="Pan H."/>
            <person name="Kapheim K."/>
        </authorList>
    </citation>
    <scope>NUCLEOTIDE SEQUENCE [LARGE SCALE GENOMIC DNA]</scope>
    <source>
        <strain evidence="4">0111107301</strain>
        <tissue evidence="4">Whole body</tissue>
    </source>
</reference>
<feature type="transmembrane region" description="Helical" evidence="1">
    <location>
        <begin position="250"/>
        <end position="272"/>
    </location>
</feature>
<name>A0A0M9AA51_9HYME</name>
<dbReference type="GO" id="GO:0004888">
    <property type="term" value="F:transmembrane signaling receptor activity"/>
    <property type="evidence" value="ECO:0007669"/>
    <property type="project" value="InterPro"/>
</dbReference>
<dbReference type="Proteomes" id="UP000053105">
    <property type="component" value="Unassembled WGS sequence"/>
</dbReference>
<feature type="chain" id="PRO_5005831189" evidence="2">
    <location>
        <begin position="21"/>
        <end position="442"/>
    </location>
</feature>
<keyword evidence="4" id="KW-0675">Receptor</keyword>
<dbReference type="PANTHER" id="PTHR18945">
    <property type="entry name" value="NEUROTRANSMITTER GATED ION CHANNEL"/>
    <property type="match status" value="1"/>
</dbReference>
<feature type="signal peptide" evidence="2">
    <location>
        <begin position="1"/>
        <end position="20"/>
    </location>
</feature>
<dbReference type="PRINTS" id="PR00252">
    <property type="entry name" value="NRIONCHANNEL"/>
</dbReference>
<protein>
    <submittedName>
        <fullName evidence="4">Neuronal acetylcholine receptor subunit alpha-6</fullName>
    </submittedName>
</protein>
<dbReference type="SUPFAM" id="SSF63712">
    <property type="entry name" value="Nicotinic receptor ligand binding domain-like"/>
    <property type="match status" value="1"/>
</dbReference>
<dbReference type="InterPro" id="IPR036734">
    <property type="entry name" value="Neur_chan_lig-bd_sf"/>
</dbReference>
<evidence type="ECO:0000313" key="4">
    <source>
        <dbReference type="EMBL" id="KOX80355.1"/>
    </source>
</evidence>
<organism evidence="4 5">
    <name type="scientific">Melipona quadrifasciata</name>
    <dbReference type="NCBI Taxonomy" id="166423"/>
    <lineage>
        <taxon>Eukaryota</taxon>
        <taxon>Metazoa</taxon>
        <taxon>Ecdysozoa</taxon>
        <taxon>Arthropoda</taxon>
        <taxon>Hexapoda</taxon>
        <taxon>Insecta</taxon>
        <taxon>Pterygota</taxon>
        <taxon>Neoptera</taxon>
        <taxon>Endopterygota</taxon>
        <taxon>Hymenoptera</taxon>
        <taxon>Apocrita</taxon>
        <taxon>Aculeata</taxon>
        <taxon>Apoidea</taxon>
        <taxon>Anthophila</taxon>
        <taxon>Apidae</taxon>
        <taxon>Melipona</taxon>
    </lineage>
</organism>